<dbReference type="InterPro" id="IPR007793">
    <property type="entry name" value="DivIVA_fam"/>
</dbReference>
<dbReference type="STRING" id="1121256.SAMN02746089_00166"/>
<evidence type="ECO:0000256" key="2">
    <source>
        <dbReference type="ARBA" id="ARBA00009008"/>
    </source>
</evidence>
<comment type="subcellular location">
    <subcellularLocation>
        <location evidence="1">Cytoplasm</location>
    </subcellularLocation>
</comment>
<evidence type="ECO:0000313" key="9">
    <source>
        <dbReference type="Proteomes" id="UP000184088"/>
    </source>
</evidence>
<evidence type="ECO:0000256" key="6">
    <source>
        <dbReference type="ARBA" id="ARBA00023306"/>
    </source>
</evidence>
<keyword evidence="3" id="KW-0963">Cytoplasm</keyword>
<protein>
    <submittedName>
        <fullName evidence="8">Cell division initiation protein</fullName>
    </submittedName>
</protein>
<evidence type="ECO:0000256" key="4">
    <source>
        <dbReference type="ARBA" id="ARBA00022618"/>
    </source>
</evidence>
<keyword evidence="9" id="KW-1185">Reference proteome</keyword>
<dbReference type="PANTHER" id="PTHR35794">
    <property type="entry name" value="CELL DIVISION PROTEIN DIVIVA"/>
    <property type="match status" value="1"/>
</dbReference>
<name>A0A1M4SYR1_9THEO</name>
<feature type="coiled-coil region" evidence="7">
    <location>
        <begin position="81"/>
        <end position="130"/>
    </location>
</feature>
<dbReference type="AlphaFoldDB" id="A0A1M4SYR1"/>
<dbReference type="GO" id="GO:0051301">
    <property type="term" value="P:cell division"/>
    <property type="evidence" value="ECO:0007669"/>
    <property type="project" value="UniProtKB-KW"/>
</dbReference>
<dbReference type="InterPro" id="IPR019933">
    <property type="entry name" value="DivIVA_domain"/>
</dbReference>
<feature type="coiled-coil region" evidence="7">
    <location>
        <begin position="28"/>
        <end position="55"/>
    </location>
</feature>
<evidence type="ECO:0000256" key="7">
    <source>
        <dbReference type="SAM" id="Coils"/>
    </source>
</evidence>
<dbReference type="RefSeq" id="WP_073341183.1">
    <property type="nucleotide sequence ID" value="NZ_FQVH01000001.1"/>
</dbReference>
<proteinExistence type="inferred from homology"/>
<evidence type="ECO:0000256" key="3">
    <source>
        <dbReference type="ARBA" id="ARBA00022490"/>
    </source>
</evidence>
<evidence type="ECO:0000256" key="5">
    <source>
        <dbReference type="ARBA" id="ARBA00023054"/>
    </source>
</evidence>
<dbReference type="Proteomes" id="UP000184088">
    <property type="component" value="Unassembled WGS sequence"/>
</dbReference>
<sequence length="173" mass="20574">MLTPMDIHNKEFRRAFRGYNELEVNEFLDEVIEDYEKLYKENLELKDRIGLLNDKLQNYIGLEQTLNNTLVMAQKTADEMTANAKEKAENIIREAEETARRIIEKANQEVIEIKKEYENIKKQMLEFKLKFKTLLEAELRVLTDEMIFDKSNNKEKFDDIEVSRSSDRTDTIE</sequence>
<comment type="similarity">
    <text evidence="2">Belongs to the DivIVA family.</text>
</comment>
<accession>A0A1M4SYR1</accession>
<gene>
    <name evidence="8" type="ORF">SAMN02746089_00166</name>
</gene>
<reference evidence="8 9" key="1">
    <citation type="submission" date="2016-11" db="EMBL/GenBank/DDBJ databases">
        <authorList>
            <person name="Jaros S."/>
            <person name="Januszkiewicz K."/>
            <person name="Wedrychowicz H."/>
        </authorList>
    </citation>
    <scope>NUCLEOTIDE SEQUENCE [LARGE SCALE GENOMIC DNA]</scope>
    <source>
        <strain evidence="8 9">DSM 17918</strain>
    </source>
</reference>
<dbReference type="Pfam" id="PF05103">
    <property type="entry name" value="DivIVA"/>
    <property type="match status" value="1"/>
</dbReference>
<dbReference type="Gene3D" id="6.10.250.660">
    <property type="match status" value="1"/>
</dbReference>
<dbReference type="PANTHER" id="PTHR35794:SF2">
    <property type="entry name" value="CELL DIVISION PROTEIN DIVIVA"/>
    <property type="match status" value="1"/>
</dbReference>
<dbReference type="OrthoDB" id="9815492at2"/>
<keyword evidence="5 7" id="KW-0175">Coiled coil</keyword>
<evidence type="ECO:0000313" key="8">
    <source>
        <dbReference type="EMBL" id="SHE37352.1"/>
    </source>
</evidence>
<dbReference type="EMBL" id="FQVH01000001">
    <property type="protein sequence ID" value="SHE37352.1"/>
    <property type="molecule type" value="Genomic_DNA"/>
</dbReference>
<keyword evidence="4 8" id="KW-0132">Cell division</keyword>
<dbReference type="GO" id="GO:0005737">
    <property type="term" value="C:cytoplasm"/>
    <property type="evidence" value="ECO:0007669"/>
    <property type="project" value="UniProtKB-SubCell"/>
</dbReference>
<organism evidence="8 9">
    <name type="scientific">Caldanaerobius fijiensis DSM 17918</name>
    <dbReference type="NCBI Taxonomy" id="1121256"/>
    <lineage>
        <taxon>Bacteria</taxon>
        <taxon>Bacillati</taxon>
        <taxon>Bacillota</taxon>
        <taxon>Clostridia</taxon>
        <taxon>Thermoanaerobacterales</taxon>
        <taxon>Thermoanaerobacteraceae</taxon>
        <taxon>Caldanaerobius</taxon>
    </lineage>
</organism>
<dbReference type="NCBIfam" id="TIGR03544">
    <property type="entry name" value="DivI1A_domain"/>
    <property type="match status" value="1"/>
</dbReference>
<keyword evidence="6" id="KW-0131">Cell cycle</keyword>
<evidence type="ECO:0000256" key="1">
    <source>
        <dbReference type="ARBA" id="ARBA00004496"/>
    </source>
</evidence>
<dbReference type="Gene3D" id="1.20.5.2950">
    <property type="match status" value="1"/>
</dbReference>